<proteinExistence type="predicted"/>
<evidence type="ECO:0000259" key="1">
    <source>
        <dbReference type="Pfam" id="PF07238"/>
    </source>
</evidence>
<reference evidence="2" key="1">
    <citation type="submission" date="2022-06" db="EMBL/GenBank/DDBJ databases">
        <title>Alkalimarinus sp. nov., isolated from gut of a Alitta virens.</title>
        <authorList>
            <person name="Yang A.I."/>
            <person name="Shin N.-R."/>
        </authorList>
    </citation>
    <scope>NUCLEOTIDE SEQUENCE</scope>
    <source>
        <strain evidence="2">A2M4</strain>
    </source>
</reference>
<evidence type="ECO:0000313" key="2">
    <source>
        <dbReference type="EMBL" id="UZE97671.1"/>
    </source>
</evidence>
<dbReference type="Gene3D" id="2.40.10.220">
    <property type="entry name" value="predicted glycosyltransferase like domains"/>
    <property type="match status" value="1"/>
</dbReference>
<dbReference type="Pfam" id="PF07238">
    <property type="entry name" value="PilZ"/>
    <property type="match status" value="1"/>
</dbReference>
<name>A0ABY6N6D4_9ALTE</name>
<sequence length="88" mass="9559">MGDKRVHARTLLNAKIKVTHEIVGDGIFYVRDISDGGVYVIVGESVFPPLGSVVTVQMLGLPFEAPILDMVVVRKGEDGFGLMFVPDE</sequence>
<dbReference type="InterPro" id="IPR009875">
    <property type="entry name" value="PilZ_domain"/>
</dbReference>
<dbReference type="Proteomes" id="UP001163739">
    <property type="component" value="Chromosome"/>
</dbReference>
<dbReference type="RefSeq" id="WP_265049147.1">
    <property type="nucleotide sequence ID" value="NZ_CP100390.1"/>
</dbReference>
<gene>
    <name evidence="2" type="ORF">NKI27_08035</name>
</gene>
<organism evidence="2 3">
    <name type="scientific">Alkalimarinus alittae</name>
    <dbReference type="NCBI Taxonomy" id="2961619"/>
    <lineage>
        <taxon>Bacteria</taxon>
        <taxon>Pseudomonadati</taxon>
        <taxon>Pseudomonadota</taxon>
        <taxon>Gammaproteobacteria</taxon>
        <taxon>Alteromonadales</taxon>
        <taxon>Alteromonadaceae</taxon>
        <taxon>Alkalimarinus</taxon>
    </lineage>
</organism>
<evidence type="ECO:0000313" key="3">
    <source>
        <dbReference type="Proteomes" id="UP001163739"/>
    </source>
</evidence>
<accession>A0ABY6N6D4</accession>
<protein>
    <submittedName>
        <fullName evidence="2">PilZ domain-containing protein</fullName>
    </submittedName>
</protein>
<keyword evidence="3" id="KW-1185">Reference proteome</keyword>
<dbReference type="EMBL" id="CP100390">
    <property type="protein sequence ID" value="UZE97671.1"/>
    <property type="molecule type" value="Genomic_DNA"/>
</dbReference>
<feature type="domain" description="PilZ" evidence="1">
    <location>
        <begin position="4"/>
        <end position="86"/>
    </location>
</feature>
<dbReference type="SUPFAM" id="SSF141371">
    <property type="entry name" value="PilZ domain-like"/>
    <property type="match status" value="1"/>
</dbReference>